<proteinExistence type="predicted"/>
<organism evidence="2 3">
    <name type="scientific">Panicum virgatum</name>
    <name type="common">Blackwell switchgrass</name>
    <dbReference type="NCBI Taxonomy" id="38727"/>
    <lineage>
        <taxon>Eukaryota</taxon>
        <taxon>Viridiplantae</taxon>
        <taxon>Streptophyta</taxon>
        <taxon>Embryophyta</taxon>
        <taxon>Tracheophyta</taxon>
        <taxon>Spermatophyta</taxon>
        <taxon>Magnoliopsida</taxon>
        <taxon>Liliopsida</taxon>
        <taxon>Poales</taxon>
        <taxon>Poaceae</taxon>
        <taxon>PACMAD clade</taxon>
        <taxon>Panicoideae</taxon>
        <taxon>Panicodae</taxon>
        <taxon>Paniceae</taxon>
        <taxon>Panicinae</taxon>
        <taxon>Panicum</taxon>
        <taxon>Panicum sect. Hiantes</taxon>
    </lineage>
</organism>
<dbReference type="Proteomes" id="UP000823388">
    <property type="component" value="Chromosome 1N"/>
</dbReference>
<feature type="region of interest" description="Disordered" evidence="1">
    <location>
        <begin position="49"/>
        <end position="130"/>
    </location>
</feature>
<accession>A0A8T0X5P7</accession>
<evidence type="ECO:0000313" key="2">
    <source>
        <dbReference type="EMBL" id="KAG2650929.1"/>
    </source>
</evidence>
<keyword evidence="3" id="KW-1185">Reference proteome</keyword>
<dbReference type="EMBL" id="CM029038">
    <property type="protein sequence ID" value="KAG2650929.1"/>
    <property type="molecule type" value="Genomic_DNA"/>
</dbReference>
<feature type="region of interest" description="Disordered" evidence="1">
    <location>
        <begin position="1"/>
        <end position="28"/>
    </location>
</feature>
<evidence type="ECO:0000256" key="1">
    <source>
        <dbReference type="SAM" id="MobiDB-lite"/>
    </source>
</evidence>
<feature type="compositionally biased region" description="Low complexity" evidence="1">
    <location>
        <begin position="117"/>
        <end position="128"/>
    </location>
</feature>
<evidence type="ECO:0000313" key="3">
    <source>
        <dbReference type="Proteomes" id="UP000823388"/>
    </source>
</evidence>
<comment type="caution">
    <text evidence="2">The sequence shown here is derived from an EMBL/GenBank/DDBJ whole genome shotgun (WGS) entry which is preliminary data.</text>
</comment>
<dbReference type="AlphaFoldDB" id="A0A8T0X5P7"/>
<name>A0A8T0X5P7_PANVG</name>
<gene>
    <name evidence="2" type="ORF">PVAP13_1NG192200</name>
</gene>
<sequence length="212" mass="22945">MSINLTPSSLSLALPPPPSPSPHRHRRRRCLPLNSLELDLRSALPVRSLTSEPTHSLAPLWSSSPCGPRNPSRAPPPPASEGRRLPPLPRPLRADPTPAPDSRRWPASAALARREGPAGAAAPRALLGQGTPLPRSFQPRGQRAPPSLVCSPLRADAGMDAVQRRFMFEDERPRRRTPNSQISARASVAMWLHGVGLPGGELLHHGDTIELF</sequence>
<reference evidence="2" key="1">
    <citation type="submission" date="2020-05" db="EMBL/GenBank/DDBJ databases">
        <title>WGS assembly of Panicum virgatum.</title>
        <authorList>
            <person name="Lovell J.T."/>
            <person name="Jenkins J."/>
            <person name="Shu S."/>
            <person name="Juenger T.E."/>
            <person name="Schmutz J."/>
        </authorList>
    </citation>
    <scope>NUCLEOTIDE SEQUENCE</scope>
    <source>
        <strain evidence="2">AP13</strain>
    </source>
</reference>
<protein>
    <submittedName>
        <fullName evidence="2">Uncharacterized protein</fullName>
    </submittedName>
</protein>